<reference evidence="6" key="2">
    <citation type="submission" date="2023-06" db="EMBL/GenBank/DDBJ databases">
        <authorList>
            <consortium name="Lawrence Berkeley National Laboratory"/>
            <person name="Mondo S.J."/>
            <person name="Hensen N."/>
            <person name="Bonometti L."/>
            <person name="Westerberg I."/>
            <person name="Brannstrom I.O."/>
            <person name="Guillou S."/>
            <person name="Cros-Aarteil S."/>
            <person name="Calhoun S."/>
            <person name="Haridas S."/>
            <person name="Kuo A."/>
            <person name="Pangilinan J."/>
            <person name="Riley R."/>
            <person name="Labutti K."/>
            <person name="Andreopoulos B."/>
            <person name="Lipzen A."/>
            <person name="Chen C."/>
            <person name="Yanf M."/>
            <person name="Daum C."/>
            <person name="Ng V."/>
            <person name="Clum A."/>
            <person name="Steindorff A."/>
            <person name="Ohm R."/>
            <person name="Martin F."/>
            <person name="Silar P."/>
            <person name="Natvig D."/>
            <person name="Lalanne C."/>
            <person name="Gautier V."/>
            <person name="Ament-Velasquez S.L."/>
            <person name="Kruys A."/>
            <person name="Hutchinson M.I."/>
            <person name="Powell A.J."/>
            <person name="Barry K."/>
            <person name="Miller A.N."/>
            <person name="Grigoriev I.V."/>
            <person name="Debuchy R."/>
            <person name="Gladieux P."/>
            <person name="Thoren M.H."/>
            <person name="Johannesson H."/>
        </authorList>
    </citation>
    <scope>NUCLEOTIDE SEQUENCE</scope>
    <source>
        <strain evidence="6">CBS 333.67</strain>
    </source>
</reference>
<reference evidence="6" key="1">
    <citation type="journal article" date="2023" name="Mol. Phylogenet. Evol.">
        <title>Genome-scale phylogeny and comparative genomics of the fungal order Sordariales.</title>
        <authorList>
            <person name="Hensen N."/>
            <person name="Bonometti L."/>
            <person name="Westerberg I."/>
            <person name="Brannstrom I.O."/>
            <person name="Guillou S."/>
            <person name="Cros-Aarteil S."/>
            <person name="Calhoun S."/>
            <person name="Haridas S."/>
            <person name="Kuo A."/>
            <person name="Mondo S."/>
            <person name="Pangilinan J."/>
            <person name="Riley R."/>
            <person name="LaButti K."/>
            <person name="Andreopoulos B."/>
            <person name="Lipzen A."/>
            <person name="Chen C."/>
            <person name="Yan M."/>
            <person name="Daum C."/>
            <person name="Ng V."/>
            <person name="Clum A."/>
            <person name="Steindorff A."/>
            <person name="Ohm R.A."/>
            <person name="Martin F."/>
            <person name="Silar P."/>
            <person name="Natvig D.O."/>
            <person name="Lalanne C."/>
            <person name="Gautier V."/>
            <person name="Ament-Velasquez S.L."/>
            <person name="Kruys A."/>
            <person name="Hutchinson M.I."/>
            <person name="Powell A.J."/>
            <person name="Barry K."/>
            <person name="Miller A.N."/>
            <person name="Grigoriev I.V."/>
            <person name="Debuchy R."/>
            <person name="Gladieux P."/>
            <person name="Hiltunen Thoren M."/>
            <person name="Johannesson H."/>
        </authorList>
    </citation>
    <scope>NUCLEOTIDE SEQUENCE</scope>
    <source>
        <strain evidence="6">CBS 333.67</strain>
    </source>
</reference>
<keyword evidence="3 5" id="KW-1133">Transmembrane helix</keyword>
<organism evidence="6 7">
    <name type="scientific">Chaetomium strumarium</name>
    <dbReference type="NCBI Taxonomy" id="1170767"/>
    <lineage>
        <taxon>Eukaryota</taxon>
        <taxon>Fungi</taxon>
        <taxon>Dikarya</taxon>
        <taxon>Ascomycota</taxon>
        <taxon>Pezizomycotina</taxon>
        <taxon>Sordariomycetes</taxon>
        <taxon>Sordariomycetidae</taxon>
        <taxon>Sordariales</taxon>
        <taxon>Chaetomiaceae</taxon>
        <taxon>Chaetomium</taxon>
    </lineage>
</organism>
<dbReference type="PANTHER" id="PTHR47685:SF1">
    <property type="entry name" value="MAGNESIUM TRANSPORT PROTEIN CORA"/>
    <property type="match status" value="1"/>
</dbReference>
<dbReference type="InterPro" id="IPR050829">
    <property type="entry name" value="CorA_MIT"/>
</dbReference>
<comment type="subcellular location">
    <subcellularLocation>
        <location evidence="1">Membrane</location>
        <topology evidence="1">Multi-pass membrane protein</topology>
    </subcellularLocation>
</comment>
<gene>
    <name evidence="6" type="ORF">B0T15DRAFT_508207</name>
</gene>
<dbReference type="SUPFAM" id="SSF144083">
    <property type="entry name" value="Magnesium transport protein CorA, transmembrane region"/>
    <property type="match status" value="1"/>
</dbReference>
<dbReference type="InterPro" id="IPR002523">
    <property type="entry name" value="MgTranspt_CorA/ZnTranspt_ZntB"/>
</dbReference>
<dbReference type="InterPro" id="IPR045863">
    <property type="entry name" value="CorA_TM1_TM2"/>
</dbReference>
<dbReference type="AlphaFoldDB" id="A0AAJ0H4L4"/>
<dbReference type="Pfam" id="PF01544">
    <property type="entry name" value="CorA"/>
    <property type="match status" value="1"/>
</dbReference>
<dbReference type="PANTHER" id="PTHR47685">
    <property type="entry name" value="MAGNESIUM TRANSPORT PROTEIN CORA"/>
    <property type="match status" value="1"/>
</dbReference>
<dbReference type="RefSeq" id="XP_062727447.1">
    <property type="nucleotide sequence ID" value="XM_062867702.1"/>
</dbReference>
<feature type="transmembrane region" description="Helical" evidence="5">
    <location>
        <begin position="497"/>
        <end position="518"/>
    </location>
</feature>
<accession>A0AAJ0H4L4</accession>
<protein>
    <submittedName>
        <fullName evidence="6">Uncharacterized protein</fullName>
    </submittedName>
</protein>
<evidence type="ECO:0000256" key="3">
    <source>
        <dbReference type="ARBA" id="ARBA00022989"/>
    </source>
</evidence>
<keyword evidence="2 5" id="KW-0812">Transmembrane</keyword>
<dbReference type="GO" id="GO:0046873">
    <property type="term" value="F:metal ion transmembrane transporter activity"/>
    <property type="evidence" value="ECO:0007669"/>
    <property type="project" value="InterPro"/>
</dbReference>
<keyword evidence="4 5" id="KW-0472">Membrane</keyword>
<keyword evidence="7" id="KW-1185">Reference proteome</keyword>
<evidence type="ECO:0000256" key="5">
    <source>
        <dbReference type="SAM" id="Phobius"/>
    </source>
</evidence>
<name>A0AAJ0H4L4_9PEZI</name>
<evidence type="ECO:0000313" key="6">
    <source>
        <dbReference type="EMBL" id="KAK3311667.1"/>
    </source>
</evidence>
<dbReference type="GO" id="GO:0016020">
    <property type="term" value="C:membrane"/>
    <property type="evidence" value="ECO:0007669"/>
    <property type="project" value="UniProtKB-SubCell"/>
</dbReference>
<evidence type="ECO:0000313" key="7">
    <source>
        <dbReference type="Proteomes" id="UP001273166"/>
    </source>
</evidence>
<dbReference type="Proteomes" id="UP001273166">
    <property type="component" value="Unassembled WGS sequence"/>
</dbReference>
<feature type="transmembrane region" description="Helical" evidence="5">
    <location>
        <begin position="538"/>
        <end position="559"/>
    </location>
</feature>
<evidence type="ECO:0000256" key="1">
    <source>
        <dbReference type="ARBA" id="ARBA00004141"/>
    </source>
</evidence>
<dbReference type="Gene3D" id="1.20.58.340">
    <property type="entry name" value="Magnesium transport protein CorA, transmembrane region"/>
    <property type="match status" value="1"/>
</dbReference>
<comment type="caution">
    <text evidence="6">The sequence shown here is derived from an EMBL/GenBank/DDBJ whole genome shotgun (WGS) entry which is preliminary data.</text>
</comment>
<dbReference type="GeneID" id="87886531"/>
<evidence type="ECO:0000256" key="4">
    <source>
        <dbReference type="ARBA" id="ARBA00023136"/>
    </source>
</evidence>
<proteinExistence type="predicted"/>
<evidence type="ECO:0000256" key="2">
    <source>
        <dbReference type="ARBA" id="ARBA00022692"/>
    </source>
</evidence>
<sequence length="584" mass="65557">MATTVLTDEGHFAGLGTDDRGCVFEMDCPIIVHTLVGADTDIVRYPVREFLETALPDSGFKLRWLHIPVNNMDWVENSQNEGSARVPGTVPTISDAATEGLPASIAVDPAAELDLEPAETQSNGPEVGGPQQPSLSLYLPYMNWDAFGDYQALRGWYDSEWPTPRDIPITKRQRMEEYLAQTYLKAAKPLHPRRTLDQFYYSSLRNTDARDADQTISKWTGAGLNADGRLSAADDSLLIMVDQLWCWVLDDKTVLTCFPSGDLQYHSQGFTDFYTSVGESWSFCETVWDLHCLFVKEAVSFLFRQDNRQFTDLIETYRWVVGTKDAAQTAYFEEYSRSHAAGHSGSTALDDRQELKLVLEVTDVIDELKMIRHLVQKQREVLNSLVIALRRLNAADEKDPGPQESVQIRHNTFTNRDHGRMFVNISHARHEGLAENAESIKLLARGIKGASQETVVSADETLVRLLAELDAMRNDADYTHKMASLAEARSTSQQGRVIMLFTIVTIIFLPLSFFTSYFGQNASEITGDEKNPTSKDLWQVGAPISIVIIISALLVAYFINKPERLRCLSKLRPGRRIARAASYV</sequence>
<dbReference type="EMBL" id="JAUDZG010000001">
    <property type="protein sequence ID" value="KAK3311667.1"/>
    <property type="molecule type" value="Genomic_DNA"/>
</dbReference>